<organism evidence="1 2">
    <name type="scientific">Psychrosphaera algicola</name>
    <dbReference type="NCBI Taxonomy" id="3023714"/>
    <lineage>
        <taxon>Bacteria</taxon>
        <taxon>Pseudomonadati</taxon>
        <taxon>Pseudomonadota</taxon>
        <taxon>Gammaproteobacteria</taxon>
        <taxon>Alteromonadales</taxon>
        <taxon>Pseudoalteromonadaceae</taxon>
        <taxon>Psychrosphaera</taxon>
    </lineage>
</organism>
<dbReference type="Proteomes" id="UP001528411">
    <property type="component" value="Unassembled WGS sequence"/>
</dbReference>
<sequence length="93" mass="10354">MKKRILAASSVLFVALILPPWLLGFSIFHLGHAIEVATSLSAKLACSARYVSLFEPKQIVSDLSTYSPVTELVELNYADDPKKSRRVYLVCQK</sequence>
<reference evidence="1 2" key="1">
    <citation type="submission" date="2023-01" db="EMBL/GenBank/DDBJ databases">
        <title>Psychrosphaera sp. nov., isolated from marine algae.</title>
        <authorList>
            <person name="Bayburt H."/>
            <person name="Choi B.J."/>
            <person name="Kim J.M."/>
            <person name="Choi D.G."/>
            <person name="Jeon C.O."/>
        </authorList>
    </citation>
    <scope>NUCLEOTIDE SEQUENCE [LARGE SCALE GENOMIC DNA]</scope>
    <source>
        <strain evidence="1 2">G1-22</strain>
    </source>
</reference>
<dbReference type="EMBL" id="JAQOMS010000002">
    <property type="protein sequence ID" value="MDC2891178.1"/>
    <property type="molecule type" value="Genomic_DNA"/>
</dbReference>
<evidence type="ECO:0000313" key="2">
    <source>
        <dbReference type="Proteomes" id="UP001528411"/>
    </source>
</evidence>
<dbReference type="RefSeq" id="WP_272182206.1">
    <property type="nucleotide sequence ID" value="NZ_JAQOMS010000002.1"/>
</dbReference>
<name>A0ABT5FIZ7_9GAMM</name>
<evidence type="ECO:0000313" key="1">
    <source>
        <dbReference type="EMBL" id="MDC2891178.1"/>
    </source>
</evidence>
<keyword evidence="2" id="KW-1185">Reference proteome</keyword>
<comment type="caution">
    <text evidence="1">The sequence shown here is derived from an EMBL/GenBank/DDBJ whole genome shotgun (WGS) entry which is preliminary data.</text>
</comment>
<protein>
    <submittedName>
        <fullName evidence="1">Uncharacterized protein</fullName>
    </submittedName>
</protein>
<accession>A0ABT5FIZ7</accession>
<gene>
    <name evidence="1" type="ORF">PN838_23560</name>
</gene>
<proteinExistence type="predicted"/>